<dbReference type="eggNOG" id="KOG2258">
    <property type="taxonomic scope" value="Eukaryota"/>
</dbReference>
<accession>H2YK03</accession>
<comment type="similarity">
    <text evidence="1">Belongs to the glycerophosphoryl diester phosphodiesterase family.</text>
</comment>
<dbReference type="STRING" id="51511.ENSCSAVP00000005652"/>
<dbReference type="PROSITE" id="PS51704">
    <property type="entry name" value="GP_PDE"/>
    <property type="match status" value="1"/>
</dbReference>
<keyword evidence="3" id="KW-0732">Signal</keyword>
<dbReference type="GO" id="GO:0008889">
    <property type="term" value="F:glycerophosphodiester phosphodiesterase activity"/>
    <property type="evidence" value="ECO:0007669"/>
    <property type="project" value="UniProtKB-EC"/>
</dbReference>
<dbReference type="PANTHER" id="PTHR43620:SF7">
    <property type="entry name" value="GLYCEROPHOSPHODIESTER PHOSPHODIESTERASE GDPD5-RELATED"/>
    <property type="match status" value="1"/>
</dbReference>
<evidence type="ECO:0000256" key="2">
    <source>
        <dbReference type="ARBA" id="ARBA00012247"/>
    </source>
</evidence>
<dbReference type="InterPro" id="IPR017946">
    <property type="entry name" value="PLC-like_Pdiesterase_TIM-brl"/>
</dbReference>
<evidence type="ECO:0000313" key="9">
    <source>
        <dbReference type="Ensembl" id="ENSCSAVP00000005652.1"/>
    </source>
</evidence>
<dbReference type="AlphaFoldDB" id="H2YK03"/>
<dbReference type="GeneTree" id="ENSGT00390000014301"/>
<evidence type="ECO:0000256" key="3">
    <source>
        <dbReference type="ARBA" id="ARBA00022729"/>
    </source>
</evidence>
<dbReference type="CDD" id="cd08602">
    <property type="entry name" value="GDPD_ScGlpQ1_like"/>
    <property type="match status" value="1"/>
</dbReference>
<dbReference type="InterPro" id="IPR030395">
    <property type="entry name" value="GP_PDE_dom"/>
</dbReference>
<evidence type="ECO:0000256" key="5">
    <source>
        <dbReference type="ARBA" id="ARBA00022801"/>
    </source>
</evidence>
<keyword evidence="6" id="KW-0325">Glycoprotein</keyword>
<evidence type="ECO:0000256" key="7">
    <source>
        <dbReference type="ARBA" id="ARBA00047512"/>
    </source>
</evidence>
<dbReference type="OMA" id="CRHENDI"/>
<evidence type="ECO:0000256" key="6">
    <source>
        <dbReference type="ARBA" id="ARBA00023180"/>
    </source>
</evidence>
<evidence type="ECO:0000259" key="8">
    <source>
        <dbReference type="PROSITE" id="PS51704"/>
    </source>
</evidence>
<sequence length="304" mass="34793">RGLPQDRPLNIAHRGSSGMRPEHTVAAYQLAVDQGADIIECDLAVTKDLKLVCSHDPYLNATTNVHSHPEFNSRVQTYTFGAITMTDYFIFDFTLAELKTLRKVQNRKYRDQSYNGLFPIATFDEYVAVAKFAPRTIGIYPETKQPALFNHFISRHNVTMEDLLLEALESHGYTSRDSPCFIQSFDESSLQYMAKRTDLPLVHLTDTVPSNEKLTEIASYCYGMGVSKNLIVQVSPSSNQIVSNTNFIQMLHSKNLKVHAYTFRNEERFLAYDYGDDPYREYERFTNLGLDGLFTDFPWSLANY</sequence>
<organism evidence="9 10">
    <name type="scientific">Ciona savignyi</name>
    <name type="common">Pacific transparent sea squirt</name>
    <dbReference type="NCBI Taxonomy" id="51511"/>
    <lineage>
        <taxon>Eukaryota</taxon>
        <taxon>Metazoa</taxon>
        <taxon>Chordata</taxon>
        <taxon>Tunicata</taxon>
        <taxon>Ascidiacea</taxon>
        <taxon>Phlebobranchia</taxon>
        <taxon>Cionidae</taxon>
        <taxon>Ciona</taxon>
    </lineage>
</organism>
<dbReference type="Pfam" id="PF03009">
    <property type="entry name" value="GDPD"/>
    <property type="match status" value="1"/>
</dbReference>
<dbReference type="SUPFAM" id="SSF51695">
    <property type="entry name" value="PLC-like phosphodiesterases"/>
    <property type="match status" value="1"/>
</dbReference>
<evidence type="ECO:0000313" key="10">
    <source>
        <dbReference type="Proteomes" id="UP000007875"/>
    </source>
</evidence>
<dbReference type="GO" id="GO:0006629">
    <property type="term" value="P:lipid metabolic process"/>
    <property type="evidence" value="ECO:0007669"/>
    <property type="project" value="InterPro"/>
</dbReference>
<dbReference type="EC" id="3.1.4.46" evidence="2"/>
<dbReference type="PANTHER" id="PTHR43620">
    <property type="entry name" value="GLYCEROPHOSPHORYL DIESTER PHOSPHODIESTERASE"/>
    <property type="match status" value="1"/>
</dbReference>
<reference evidence="9" key="3">
    <citation type="submission" date="2025-09" db="UniProtKB">
        <authorList>
            <consortium name="Ensembl"/>
        </authorList>
    </citation>
    <scope>IDENTIFICATION</scope>
</reference>
<name>H2YK03_CIOSA</name>
<proteinExistence type="inferred from homology"/>
<comment type="catalytic activity">
    <reaction evidence="7">
        <text>a sn-glycero-3-phosphodiester + H2O = an alcohol + sn-glycerol 3-phosphate + H(+)</text>
        <dbReference type="Rhea" id="RHEA:12969"/>
        <dbReference type="ChEBI" id="CHEBI:15377"/>
        <dbReference type="ChEBI" id="CHEBI:15378"/>
        <dbReference type="ChEBI" id="CHEBI:30879"/>
        <dbReference type="ChEBI" id="CHEBI:57597"/>
        <dbReference type="ChEBI" id="CHEBI:83408"/>
        <dbReference type="EC" id="3.1.4.46"/>
    </reaction>
</comment>
<evidence type="ECO:0000256" key="1">
    <source>
        <dbReference type="ARBA" id="ARBA00007277"/>
    </source>
</evidence>
<dbReference type="FunFam" id="3.20.20.190:FF:000023">
    <property type="entry name" value="Glycerophosphodiester phosphodiesterase GDPD5"/>
    <property type="match status" value="1"/>
</dbReference>
<protein>
    <recommendedName>
        <fullName evidence="2">glycerophosphodiester phosphodiesterase</fullName>
        <ecNumber evidence="2">3.1.4.46</ecNumber>
    </recommendedName>
</protein>
<keyword evidence="5" id="KW-0378">Hydrolase</keyword>
<keyword evidence="4" id="KW-0319">Glycerol metabolism</keyword>
<dbReference type="Proteomes" id="UP000007875">
    <property type="component" value="Unassembled WGS sequence"/>
</dbReference>
<reference evidence="10" key="1">
    <citation type="submission" date="2003-08" db="EMBL/GenBank/DDBJ databases">
        <authorList>
            <person name="Birren B."/>
            <person name="Nusbaum C."/>
            <person name="Abebe A."/>
            <person name="Abouelleil A."/>
            <person name="Adekoya E."/>
            <person name="Ait-zahra M."/>
            <person name="Allen N."/>
            <person name="Allen T."/>
            <person name="An P."/>
            <person name="Anderson M."/>
            <person name="Anderson S."/>
            <person name="Arachchi H."/>
            <person name="Armbruster J."/>
            <person name="Bachantsang P."/>
            <person name="Baldwin J."/>
            <person name="Barry A."/>
            <person name="Bayul T."/>
            <person name="Blitshsteyn B."/>
            <person name="Bloom T."/>
            <person name="Blye J."/>
            <person name="Boguslavskiy L."/>
            <person name="Borowsky M."/>
            <person name="Boukhgalter B."/>
            <person name="Brunache A."/>
            <person name="Butler J."/>
            <person name="Calixte N."/>
            <person name="Calvo S."/>
            <person name="Camarata J."/>
            <person name="Campo K."/>
            <person name="Chang J."/>
            <person name="Cheshatsang Y."/>
            <person name="Citroen M."/>
            <person name="Collymore A."/>
            <person name="Considine T."/>
            <person name="Cook A."/>
            <person name="Cooke P."/>
            <person name="Corum B."/>
            <person name="Cuomo C."/>
            <person name="David R."/>
            <person name="Dawoe T."/>
            <person name="Degray S."/>
            <person name="Dodge S."/>
            <person name="Dooley K."/>
            <person name="Dorje P."/>
            <person name="Dorjee K."/>
            <person name="Dorris L."/>
            <person name="Duffey N."/>
            <person name="Dupes A."/>
            <person name="Elkins T."/>
            <person name="Engels R."/>
            <person name="Erickson J."/>
            <person name="Farina A."/>
            <person name="Faro S."/>
            <person name="Ferreira P."/>
            <person name="Fischer H."/>
            <person name="Fitzgerald M."/>
            <person name="Foley K."/>
            <person name="Gage D."/>
            <person name="Galagan J."/>
            <person name="Gearin G."/>
            <person name="Gnerre S."/>
            <person name="Gnirke A."/>
            <person name="Goyette A."/>
            <person name="Graham J."/>
            <person name="Grandbois E."/>
            <person name="Gyaltsen K."/>
            <person name="Hafez N."/>
            <person name="Hagopian D."/>
            <person name="Hagos B."/>
            <person name="Hall J."/>
            <person name="Hatcher B."/>
            <person name="Heller A."/>
            <person name="Higgins H."/>
            <person name="Honan T."/>
            <person name="Horn A."/>
            <person name="Houde N."/>
            <person name="Hughes L."/>
            <person name="Hulme W."/>
            <person name="Husby E."/>
            <person name="Iliev I."/>
            <person name="Jaffe D."/>
            <person name="Jones C."/>
            <person name="Kamal M."/>
            <person name="Kamat A."/>
            <person name="Kamvysselis M."/>
            <person name="Karlsson E."/>
            <person name="Kells C."/>
            <person name="Kieu A."/>
            <person name="Kisner P."/>
            <person name="Kodira C."/>
            <person name="Kulbokas E."/>
            <person name="Labutti K."/>
            <person name="Lama D."/>
            <person name="Landers T."/>
            <person name="Leger J."/>
            <person name="Levine S."/>
            <person name="Lewis D."/>
            <person name="Lewis T."/>
            <person name="Lindblad-toh K."/>
            <person name="Liu X."/>
            <person name="Lokyitsang T."/>
            <person name="Lokyitsang Y."/>
            <person name="Lucien O."/>
            <person name="Lui A."/>
            <person name="Ma L.J."/>
            <person name="Mabbitt R."/>
            <person name="Macdonald J."/>
            <person name="Maclean C."/>
            <person name="Major J."/>
            <person name="Manning J."/>
            <person name="Marabella R."/>
            <person name="Maru K."/>
            <person name="Matthews C."/>
            <person name="Mauceli E."/>
            <person name="Mccarthy M."/>
            <person name="Mcdonough S."/>
            <person name="Mcghee T."/>
            <person name="Meldrim J."/>
            <person name="Meneus L."/>
            <person name="Mesirov J."/>
            <person name="Mihalev A."/>
            <person name="Mihova T."/>
            <person name="Mikkelsen T."/>
            <person name="Mlenga V."/>
            <person name="Moru K."/>
            <person name="Mozes J."/>
            <person name="Mulrain L."/>
            <person name="Munson G."/>
            <person name="Naylor J."/>
            <person name="Newes C."/>
            <person name="Nguyen C."/>
            <person name="Nguyen N."/>
            <person name="Nguyen T."/>
            <person name="Nicol R."/>
            <person name="Nielsen C."/>
            <person name="Nizzari M."/>
            <person name="Norbu C."/>
            <person name="Norbu N."/>
            <person name="O'donnell P."/>
            <person name="Okoawo O."/>
            <person name="O'leary S."/>
            <person name="Omotosho B."/>
            <person name="O'neill K."/>
            <person name="Osman S."/>
            <person name="Parker S."/>
            <person name="Perrin D."/>
            <person name="Phunkhang P."/>
            <person name="Piqani B."/>
            <person name="Purcell S."/>
            <person name="Rachupka T."/>
            <person name="Ramasamy U."/>
            <person name="Rameau R."/>
            <person name="Ray V."/>
            <person name="Raymond C."/>
            <person name="Retta R."/>
            <person name="Richardson S."/>
            <person name="Rise C."/>
            <person name="Rodriguez J."/>
            <person name="Rogers J."/>
            <person name="Rogov P."/>
            <person name="Rutman M."/>
            <person name="Schupbach R."/>
            <person name="Seaman C."/>
            <person name="Settipalli S."/>
            <person name="Sharpe T."/>
            <person name="Sheridan J."/>
            <person name="Sherpa N."/>
            <person name="Shi J."/>
            <person name="Smirnov S."/>
            <person name="Smith C."/>
            <person name="Sougnez C."/>
            <person name="Spencer B."/>
            <person name="Stalker J."/>
            <person name="Stange-thomann N."/>
            <person name="Stavropoulos S."/>
            <person name="Stetson K."/>
            <person name="Stone C."/>
            <person name="Stone S."/>
            <person name="Stubbs M."/>
            <person name="Talamas J."/>
            <person name="Tchuinga P."/>
            <person name="Tenzing P."/>
            <person name="Tesfaye S."/>
            <person name="Theodore J."/>
            <person name="Thoulutsang Y."/>
            <person name="Topham K."/>
            <person name="Towey S."/>
            <person name="Tsamla T."/>
            <person name="Tsomo N."/>
            <person name="Vallee D."/>
            <person name="Vassiliev H."/>
            <person name="Venkataraman V."/>
            <person name="Vinson J."/>
            <person name="Vo A."/>
            <person name="Wade C."/>
            <person name="Wang S."/>
            <person name="Wangchuk T."/>
            <person name="Wangdi T."/>
            <person name="Whittaker C."/>
            <person name="Wilkinson J."/>
            <person name="Wu Y."/>
            <person name="Wyman D."/>
            <person name="Yadav S."/>
            <person name="Yang S."/>
            <person name="Yang X."/>
            <person name="Yeager S."/>
            <person name="Yee E."/>
            <person name="Young G."/>
            <person name="Zainoun J."/>
            <person name="Zembeck L."/>
            <person name="Zimmer A."/>
            <person name="Zody M."/>
            <person name="Lander E."/>
        </authorList>
    </citation>
    <scope>NUCLEOTIDE SEQUENCE [LARGE SCALE GENOMIC DNA]</scope>
</reference>
<keyword evidence="10" id="KW-1185">Reference proteome</keyword>
<dbReference type="Gene3D" id="3.20.20.190">
    <property type="entry name" value="Phosphatidylinositol (PI) phosphodiesterase"/>
    <property type="match status" value="1"/>
</dbReference>
<dbReference type="Ensembl" id="ENSCSAVT00000005727.1">
    <property type="protein sequence ID" value="ENSCSAVP00000005652.1"/>
    <property type="gene ID" value="ENSCSAVG00000003368.1"/>
</dbReference>
<reference evidence="9" key="2">
    <citation type="submission" date="2025-08" db="UniProtKB">
        <authorList>
            <consortium name="Ensembl"/>
        </authorList>
    </citation>
    <scope>IDENTIFICATION</scope>
</reference>
<evidence type="ECO:0000256" key="4">
    <source>
        <dbReference type="ARBA" id="ARBA00022798"/>
    </source>
</evidence>
<dbReference type="GO" id="GO:0006071">
    <property type="term" value="P:glycerol metabolic process"/>
    <property type="evidence" value="ECO:0007669"/>
    <property type="project" value="UniProtKB-KW"/>
</dbReference>
<feature type="domain" description="GP-PDE" evidence="8">
    <location>
        <begin position="8"/>
        <end position="304"/>
    </location>
</feature>
<dbReference type="HOGENOM" id="CLU_030226_0_0_1"/>
<dbReference type="InParanoid" id="H2YK03"/>